<dbReference type="InterPro" id="IPR003599">
    <property type="entry name" value="Ig_sub"/>
</dbReference>
<dbReference type="SMART" id="SM00409">
    <property type="entry name" value="IG"/>
    <property type="match status" value="4"/>
</dbReference>
<keyword evidence="4" id="KW-0472">Membrane</keyword>
<dbReference type="PROSITE" id="PS50835">
    <property type="entry name" value="IG_LIKE"/>
    <property type="match status" value="4"/>
</dbReference>
<dbReference type="EMBL" id="CACVKT020006285">
    <property type="protein sequence ID" value="CAC5400663.1"/>
    <property type="molecule type" value="Genomic_DNA"/>
</dbReference>
<feature type="domain" description="Ig-like" evidence="6">
    <location>
        <begin position="27"/>
        <end position="127"/>
    </location>
</feature>
<dbReference type="Proteomes" id="UP000507470">
    <property type="component" value="Unassembled WGS sequence"/>
</dbReference>
<dbReference type="Pfam" id="PF07679">
    <property type="entry name" value="I-set"/>
    <property type="match status" value="1"/>
</dbReference>
<dbReference type="Pfam" id="PF13927">
    <property type="entry name" value="Ig_3"/>
    <property type="match status" value="3"/>
</dbReference>
<dbReference type="InterPro" id="IPR007110">
    <property type="entry name" value="Ig-like_dom"/>
</dbReference>
<feature type="domain" description="Fibronectin type-III" evidence="7">
    <location>
        <begin position="513"/>
        <end position="609"/>
    </location>
</feature>
<dbReference type="InterPro" id="IPR013783">
    <property type="entry name" value="Ig-like_fold"/>
</dbReference>
<keyword evidence="5" id="KW-0732">Signal</keyword>
<dbReference type="InterPro" id="IPR003598">
    <property type="entry name" value="Ig_sub2"/>
</dbReference>
<dbReference type="SUPFAM" id="SSF48726">
    <property type="entry name" value="Immunoglobulin"/>
    <property type="match status" value="4"/>
</dbReference>
<dbReference type="Gene3D" id="2.60.40.10">
    <property type="entry name" value="Immunoglobulins"/>
    <property type="match status" value="8"/>
</dbReference>
<dbReference type="SMART" id="SM00060">
    <property type="entry name" value="FN3"/>
    <property type="match status" value="4"/>
</dbReference>
<keyword evidence="1" id="KW-0677">Repeat</keyword>
<feature type="domain" description="Ig-like" evidence="6">
    <location>
        <begin position="133"/>
        <end position="220"/>
    </location>
</feature>
<dbReference type="EMBL" id="CACVKT020006285">
    <property type="protein sequence ID" value="CAC5400664.1"/>
    <property type="molecule type" value="Genomic_DNA"/>
</dbReference>
<dbReference type="PANTHER" id="PTHR44170">
    <property type="entry name" value="PROTEIN SIDEKICK"/>
    <property type="match status" value="1"/>
</dbReference>
<dbReference type="InterPro" id="IPR003961">
    <property type="entry name" value="FN3_dom"/>
</dbReference>
<dbReference type="EMBL" id="CACVKT020006285">
    <property type="protein sequence ID" value="CAC5400665.1"/>
    <property type="molecule type" value="Genomic_DNA"/>
</dbReference>
<evidence type="ECO:0000256" key="5">
    <source>
        <dbReference type="SAM" id="SignalP"/>
    </source>
</evidence>
<feature type="domain" description="Fibronectin type-III" evidence="7">
    <location>
        <begin position="419"/>
        <end position="509"/>
    </location>
</feature>
<feature type="domain" description="Ig-like" evidence="6">
    <location>
        <begin position="324"/>
        <end position="409"/>
    </location>
</feature>
<feature type="chain" id="PRO_5036181941" evidence="5">
    <location>
        <begin position="25"/>
        <end position="1024"/>
    </location>
</feature>
<evidence type="ECO:0000313" key="8">
    <source>
        <dbReference type="EMBL" id="CAC5400664.1"/>
    </source>
</evidence>
<dbReference type="SMART" id="SM00408">
    <property type="entry name" value="IGc2"/>
    <property type="match status" value="4"/>
</dbReference>
<sequence length="1024" mass="114890">MFFSFAAGLFAVVYLFIFVQGNVALDPGIYIHSAPSVVIAQKNSPLLLNCSASSSPDSGPVTITWYKDGQPVVIDRRVQVRDNGSLYFTQVKKNRNSKNKNRNHNGFYECFMKNKYGTVIARQVHLQVARISKSFSIEPADQEVKLGGVARFKCQIDGIPPPLYVWEKNSSPLPHNSRYITLYSGILQIHNISESDAGSFHCSVYQSFNKVNNVPHSRVQAGLKVITDTERRPPKIVAISKEVNATIKHSVTLECLADGNPSPVVTWMKDGNPTLDDNFKEIYGRSNLKFIEVGKIDAGTYKCVASSPGFPDAVAETKLNVRVPPFIIEAPLSEGYPVARRFRLKCTVGGTPTPEVTWYKNGQKIESLENMQINPDNELLIDSSTSDSGYYQCIAKNDVGVDMAIARLQIILKENAPKPPGNVTITSVTSTEVCIQWSPSEYPDCCPVLAYTVHYGELKDVTQKAVTLKKNECIHDLKPHTDYKFYIRAYSKNGAGAQSDTVTVKTTESVPEAAPNLRLSSSSPSSIDVEWDPVPPEKCNGVITGYQIYVSNGGHEIMENVSAANQSYTIRELQPDTEYKVRVLAGTAVGYPKLLDAQWPWLIHRTPKHNEKPQVKVQIQVSQLNLTCVDVKWNITDNQAAIGYKIYISKKIQSEDARILEIPNIKRTNQIICGLESEEFYELMFVVDGSSNALATVEEIFQTVPPNETPLPPPPLQIMARPMSSNEILVRWKRPGRQYDIRFYTVQFHQKDNSQQIMYARSDSLEYELKNLEPYTYYSIRVRSHTSHDHGIFSDPVDVRTLEDVPSPPEKLYIERVGEDKVNLQWDPPSKQNGVITSYVIQYNHQKEDPEDLWQSLEKNGTITKATINGISNKVNYYFKVRACTNKGESHPSRTVELKAWICTLKCDQAGHPSPGENEDDGGILKDQRLGIIIGCSIGLSSIVICIVVVIVRQRHYARMYMTQQGVNGNLGDRNVGHYLSNHNGRSPYHMVDEDSRLPMIQENAMSDTKEAGEIFGDYLESYF</sequence>
<evidence type="ECO:0000259" key="7">
    <source>
        <dbReference type="PROSITE" id="PS50853"/>
    </source>
</evidence>
<feature type="signal peptide" evidence="5">
    <location>
        <begin position="1"/>
        <end position="24"/>
    </location>
</feature>
<dbReference type="InterPro" id="IPR036116">
    <property type="entry name" value="FN3_sf"/>
</dbReference>
<organism evidence="8 9">
    <name type="scientific">Mytilus coruscus</name>
    <name type="common">Sea mussel</name>
    <dbReference type="NCBI Taxonomy" id="42192"/>
    <lineage>
        <taxon>Eukaryota</taxon>
        <taxon>Metazoa</taxon>
        <taxon>Spiralia</taxon>
        <taxon>Lophotrochozoa</taxon>
        <taxon>Mollusca</taxon>
        <taxon>Bivalvia</taxon>
        <taxon>Autobranchia</taxon>
        <taxon>Pteriomorphia</taxon>
        <taxon>Mytilida</taxon>
        <taxon>Mytiloidea</taxon>
        <taxon>Mytilidae</taxon>
        <taxon>Mytilinae</taxon>
        <taxon>Mytilus</taxon>
    </lineage>
</organism>
<dbReference type="AlphaFoldDB" id="A0A6J8D0G9"/>
<keyword evidence="4" id="KW-0812">Transmembrane</keyword>
<name>A0A6J8D0G9_MYTCO</name>
<dbReference type="GO" id="GO:0098609">
    <property type="term" value="P:cell-cell adhesion"/>
    <property type="evidence" value="ECO:0007669"/>
    <property type="project" value="TreeGrafter"/>
</dbReference>
<dbReference type="CDD" id="cd00063">
    <property type="entry name" value="FN3"/>
    <property type="match status" value="4"/>
</dbReference>
<keyword evidence="3" id="KW-0393">Immunoglobulin domain</keyword>
<feature type="domain" description="Ig-like" evidence="6">
    <location>
        <begin position="234"/>
        <end position="320"/>
    </location>
</feature>
<dbReference type="SUPFAM" id="SSF49265">
    <property type="entry name" value="Fibronectin type III"/>
    <property type="match status" value="3"/>
</dbReference>
<evidence type="ECO:0000313" key="9">
    <source>
        <dbReference type="Proteomes" id="UP000507470"/>
    </source>
</evidence>
<dbReference type="PROSITE" id="PS50853">
    <property type="entry name" value="FN3"/>
    <property type="match status" value="4"/>
</dbReference>
<dbReference type="InterPro" id="IPR036179">
    <property type="entry name" value="Ig-like_dom_sf"/>
</dbReference>
<feature type="domain" description="Fibronectin type-III" evidence="7">
    <location>
        <begin position="712"/>
        <end position="804"/>
    </location>
</feature>
<dbReference type="FunFam" id="2.60.40.10:FF:000032">
    <property type="entry name" value="palladin isoform X1"/>
    <property type="match status" value="1"/>
</dbReference>
<evidence type="ECO:0000256" key="2">
    <source>
        <dbReference type="ARBA" id="ARBA00023157"/>
    </source>
</evidence>
<keyword evidence="9" id="KW-1185">Reference proteome</keyword>
<evidence type="ECO:0000259" key="6">
    <source>
        <dbReference type="PROSITE" id="PS50835"/>
    </source>
</evidence>
<keyword evidence="2" id="KW-1015">Disulfide bond</keyword>
<protein>
    <submittedName>
        <fullName evidence="8">Uncharacterized protein</fullName>
    </submittedName>
</protein>
<dbReference type="OrthoDB" id="6155648at2759"/>
<keyword evidence="4" id="KW-1133">Transmembrane helix</keyword>
<evidence type="ECO:0000256" key="3">
    <source>
        <dbReference type="ARBA" id="ARBA00023319"/>
    </source>
</evidence>
<feature type="domain" description="Fibronectin type-III" evidence="7">
    <location>
        <begin position="808"/>
        <end position="903"/>
    </location>
</feature>
<dbReference type="InterPro" id="IPR013098">
    <property type="entry name" value="Ig_I-set"/>
</dbReference>
<feature type="transmembrane region" description="Helical" evidence="4">
    <location>
        <begin position="930"/>
        <end position="952"/>
    </location>
</feature>
<evidence type="ECO:0000256" key="4">
    <source>
        <dbReference type="SAM" id="Phobius"/>
    </source>
</evidence>
<evidence type="ECO:0000256" key="1">
    <source>
        <dbReference type="ARBA" id="ARBA00022737"/>
    </source>
</evidence>
<dbReference type="PANTHER" id="PTHR44170:SF59">
    <property type="entry name" value="PROTOGENIN-LIKE"/>
    <property type="match status" value="1"/>
</dbReference>
<reference evidence="8 9" key="1">
    <citation type="submission" date="2020-06" db="EMBL/GenBank/DDBJ databases">
        <authorList>
            <person name="Li R."/>
            <person name="Bekaert M."/>
        </authorList>
    </citation>
    <scope>NUCLEOTIDE SEQUENCE [LARGE SCALE GENOMIC DNA]</scope>
    <source>
        <strain evidence="9">wild</strain>
        <strain evidence="8">Wild</strain>
    </source>
</reference>
<proteinExistence type="predicted"/>
<accession>A0A6J8D0G9</accession>
<gene>
    <name evidence="8" type="ORF">MCOR_34826</name>
</gene>
<dbReference type="Pfam" id="PF00041">
    <property type="entry name" value="fn3"/>
    <property type="match status" value="4"/>
</dbReference>